<dbReference type="Gene3D" id="3.30.420.10">
    <property type="entry name" value="Ribonuclease H-like superfamily/Ribonuclease H"/>
    <property type="match status" value="1"/>
</dbReference>
<name>B3R0M6_PHYMT</name>
<dbReference type="Proteomes" id="UP000002020">
    <property type="component" value="Chromosome"/>
</dbReference>
<dbReference type="AlphaFoldDB" id="B3R0M6"/>
<dbReference type="EMBL" id="CU469464">
    <property type="protein sequence ID" value="CAP18610.1"/>
    <property type="molecule type" value="Genomic_DNA"/>
</dbReference>
<dbReference type="InterPro" id="IPR025948">
    <property type="entry name" value="HTH-like_dom"/>
</dbReference>
<dbReference type="PROSITE" id="PS50994">
    <property type="entry name" value="INTEGRASE"/>
    <property type="match status" value="1"/>
</dbReference>
<evidence type="ECO:0000313" key="4">
    <source>
        <dbReference type="Proteomes" id="UP000002020"/>
    </source>
</evidence>
<dbReference type="InterPro" id="IPR048020">
    <property type="entry name" value="Transpos_IS3"/>
</dbReference>
<sequence>MNNLLNYVNIELKIKGLKIVENQIRKKIIESFKFPKVFLLKMIQQYQGITSLRKILRILNVSKSTYYYWLKVSQDQKRKLANRNLIVKRIKRLCQVNKFYYGFRKITMLYNRQYQANLNITTVYRIMKQNHCLCKLKPKRYRHQYQSNFTISENLIHQDQNTFYTNQPMQKLFTDITQFKIIDNQFLYLSTIIDAYNRKIIAFKISQNPNKILIYDTFNQIMQIKSNCIIHFDQGTIYRSYNFQNWLIKRGFKISMSRKAKPNDNALMESFFGLIKTLIYHEIPYLENLTYEKAKQLIYNFLIFYNNNWILTKLNYQTPNNYQE</sequence>
<dbReference type="PANTHER" id="PTHR46889:SF5">
    <property type="entry name" value="INTEGRASE PROTEIN"/>
    <property type="match status" value="1"/>
</dbReference>
<feature type="domain" description="Integrase catalytic" evidence="2">
    <location>
        <begin position="164"/>
        <end position="324"/>
    </location>
</feature>
<dbReference type="KEGG" id="pml:ATP_00423"/>
<dbReference type="SUPFAM" id="SSF53098">
    <property type="entry name" value="Ribonuclease H-like"/>
    <property type="match status" value="1"/>
</dbReference>
<evidence type="ECO:0000259" key="2">
    <source>
        <dbReference type="PROSITE" id="PS50994"/>
    </source>
</evidence>
<dbReference type="PANTHER" id="PTHR46889">
    <property type="entry name" value="TRANSPOSASE INSF FOR INSERTION SEQUENCE IS3B-RELATED"/>
    <property type="match status" value="1"/>
</dbReference>
<dbReference type="NCBIfam" id="NF033516">
    <property type="entry name" value="transpos_IS3"/>
    <property type="match status" value="1"/>
</dbReference>
<organism evidence="4">
    <name type="scientific">Phytoplasma mali (strain AT)</name>
    <dbReference type="NCBI Taxonomy" id="482235"/>
    <lineage>
        <taxon>Bacteria</taxon>
        <taxon>Bacillati</taxon>
        <taxon>Mycoplasmatota</taxon>
        <taxon>Mollicutes</taxon>
        <taxon>Acholeplasmatales</taxon>
        <taxon>Acholeplasmataceae</taxon>
        <taxon>Candidatus Phytoplasma</taxon>
        <taxon>16SrX (Apple proliferation group)</taxon>
    </lineage>
</organism>
<dbReference type="STRING" id="37692.ATP_00423"/>
<protein>
    <submittedName>
        <fullName evidence="3">Putative transposase, contains integrase core domain, probable Zn dependent</fullName>
    </submittedName>
</protein>
<dbReference type="InterPro" id="IPR012337">
    <property type="entry name" value="RNaseH-like_sf"/>
</dbReference>
<dbReference type="InterPro" id="IPR050900">
    <property type="entry name" value="Transposase_IS3/IS150/IS904"/>
</dbReference>
<accession>B3R0M6</accession>
<dbReference type="Pfam" id="PF00665">
    <property type="entry name" value="rve"/>
    <property type="match status" value="1"/>
</dbReference>
<dbReference type="GO" id="GO:0003676">
    <property type="term" value="F:nucleic acid binding"/>
    <property type="evidence" value="ECO:0007669"/>
    <property type="project" value="InterPro"/>
</dbReference>
<reference evidence="3 4" key="1">
    <citation type="journal article" date="2008" name="BMC Genomics">
        <title>The linear chromosome of the plant-pathogenic mycoplasma 'Candidatus Phytoplasma mali'.</title>
        <authorList>
            <person name="Kube M."/>
            <person name="Schneider B."/>
            <person name="Kuhl H."/>
            <person name="Dandekar T."/>
            <person name="Heitmann K."/>
            <person name="Migdoll A.M."/>
            <person name="Reinhardt R."/>
            <person name="Seemueller E."/>
        </authorList>
    </citation>
    <scope>NUCLEOTIDE SEQUENCE [LARGE SCALE GENOMIC DNA]</scope>
    <source>
        <strain evidence="3 4">AT</strain>
    </source>
</reference>
<dbReference type="InterPro" id="IPR001584">
    <property type="entry name" value="Integrase_cat-core"/>
</dbReference>
<evidence type="ECO:0000313" key="3">
    <source>
        <dbReference type="EMBL" id="CAP18610.1"/>
    </source>
</evidence>
<dbReference type="GO" id="GO:0015074">
    <property type="term" value="P:DNA integration"/>
    <property type="evidence" value="ECO:0007669"/>
    <property type="project" value="InterPro"/>
</dbReference>
<dbReference type="Pfam" id="PF13276">
    <property type="entry name" value="HTH_21"/>
    <property type="match status" value="1"/>
</dbReference>
<dbReference type="InterPro" id="IPR036397">
    <property type="entry name" value="RNaseH_sf"/>
</dbReference>
<gene>
    <name evidence="3" type="ordered locus">ATP_00423</name>
</gene>
<dbReference type="eggNOG" id="COG2801">
    <property type="taxonomic scope" value="Bacteria"/>
</dbReference>
<proteinExistence type="predicted"/>
<evidence type="ECO:0000256" key="1">
    <source>
        <dbReference type="ARBA" id="ARBA00002286"/>
    </source>
</evidence>
<dbReference type="HOGENOM" id="CLU_027402_4_3_14"/>
<keyword evidence="4" id="KW-1185">Reference proteome</keyword>
<comment type="function">
    <text evidence="1">Involved in the transposition of the insertion sequence.</text>
</comment>